<protein>
    <submittedName>
        <fullName evidence="3">Sulfatase-like hydrolase/transferase</fullName>
    </submittedName>
</protein>
<gene>
    <name evidence="3" type="ORF">M5X19_34965</name>
</gene>
<dbReference type="EMBL" id="JAMDMX010000184">
    <property type="protein sequence ID" value="MCY9698019.1"/>
    <property type="molecule type" value="Genomic_DNA"/>
</dbReference>
<comment type="caution">
    <text evidence="3">The sequence shown here is derived from an EMBL/GenBank/DDBJ whole genome shotgun (WGS) entry which is preliminary data.</text>
</comment>
<dbReference type="Gene3D" id="3.40.720.10">
    <property type="entry name" value="Alkaline Phosphatase, subunit A"/>
    <property type="match status" value="1"/>
</dbReference>
<feature type="domain" description="Sulfatase N-terminal" evidence="2">
    <location>
        <begin position="5"/>
        <end position="388"/>
    </location>
</feature>
<dbReference type="PANTHER" id="PTHR46615:SF1">
    <property type="entry name" value="ARYLSULFATASE K"/>
    <property type="match status" value="1"/>
</dbReference>
<reference evidence="3 4" key="1">
    <citation type="submission" date="2022-05" db="EMBL/GenBank/DDBJ databases">
        <title>Genome Sequencing of Bee-Associated Microbes.</title>
        <authorList>
            <person name="Dunlap C."/>
        </authorList>
    </citation>
    <scope>NUCLEOTIDE SEQUENCE [LARGE SCALE GENOMIC DNA]</scope>
    <source>
        <strain evidence="3 4">NRRL B-14421</strain>
    </source>
</reference>
<dbReference type="RefSeq" id="WP_268618545.1">
    <property type="nucleotide sequence ID" value="NZ_JAMDMX010000184.1"/>
</dbReference>
<feature type="region of interest" description="Disordered" evidence="1">
    <location>
        <begin position="575"/>
        <end position="596"/>
    </location>
</feature>
<accession>A0ABT4GPU3</accession>
<sequence>MINKPNFLLIVVDEERYPPLYESPEIRAWRLTNLPAHERLRANSVELHRHYIGSAACCPSRATMFTGHYPSLHGVSQTNGIAKSAFDSDMFWLPPNTVPTMGNYFREAGYQTYYKGKWHISYEDILVPGTKDDMPSYNPATGVPDPQREQLYLSADPLYAFGFSSWIGPEPHGRNPRNSASSAATGLSGRDVVYGTETVKLIEALDHLKRTDSGAKPWLVVASFVNPHDIALYGMLTDHLPNLFHFQVDPMPEVLPPPTIGEFLNTKPRCQASYRDTYPIALQPIVNEPFYRKLYYQLQKNADLQIMKVLEALSRSSFSDDTIVIFTSDHGELLGAHGHLHQKMYCAYEEVLHVPFLIHNKRLFPHRQCFSELTSHVDLLPTMLGLADADIPSIQYRLQSSFSEVRPFVGRDLTPYLLGSKELGGSSYRREPVYFMTDDDITRGQHQFNPLGRAYTSVVQPNHIETVIADLPGQHGLPNQLWKFSRYFDNEQFWSEPGVRDLTIQLFGDVCADPEQTSTPTCHVTCKTEPVPEQYEFYNLTEDPLETRNLAHPSWATPQSKNVRLHMVRLLEEQRSQKRLRPEQGDLRYKGNTDFR</sequence>
<organism evidence="3 4">
    <name type="scientific">Paenibacillus alginolyticus</name>
    <dbReference type="NCBI Taxonomy" id="59839"/>
    <lineage>
        <taxon>Bacteria</taxon>
        <taxon>Bacillati</taxon>
        <taxon>Bacillota</taxon>
        <taxon>Bacilli</taxon>
        <taxon>Bacillales</taxon>
        <taxon>Paenibacillaceae</taxon>
        <taxon>Paenibacillus</taxon>
    </lineage>
</organism>
<evidence type="ECO:0000259" key="2">
    <source>
        <dbReference type="Pfam" id="PF00884"/>
    </source>
</evidence>
<dbReference type="Pfam" id="PF00884">
    <property type="entry name" value="Sulfatase"/>
    <property type="match status" value="1"/>
</dbReference>
<proteinExistence type="predicted"/>
<dbReference type="InterPro" id="IPR000917">
    <property type="entry name" value="Sulfatase_N"/>
</dbReference>
<keyword evidence="4" id="KW-1185">Reference proteome</keyword>
<dbReference type="SUPFAM" id="SSF53649">
    <property type="entry name" value="Alkaline phosphatase-like"/>
    <property type="match status" value="1"/>
</dbReference>
<evidence type="ECO:0000313" key="3">
    <source>
        <dbReference type="EMBL" id="MCY9698019.1"/>
    </source>
</evidence>
<dbReference type="PANTHER" id="PTHR46615">
    <property type="entry name" value="ARYLSULFATASE K"/>
    <property type="match status" value="1"/>
</dbReference>
<name>A0ABT4GPU3_9BACL</name>
<dbReference type="Proteomes" id="UP001527099">
    <property type="component" value="Unassembled WGS sequence"/>
</dbReference>
<dbReference type="InterPro" id="IPR051849">
    <property type="entry name" value="GAG-degrading_sulfatase"/>
</dbReference>
<evidence type="ECO:0000256" key="1">
    <source>
        <dbReference type="SAM" id="MobiDB-lite"/>
    </source>
</evidence>
<dbReference type="InterPro" id="IPR017850">
    <property type="entry name" value="Alkaline_phosphatase_core_sf"/>
</dbReference>
<dbReference type="CDD" id="cd16035">
    <property type="entry name" value="sulfatase_like"/>
    <property type="match status" value="1"/>
</dbReference>
<evidence type="ECO:0000313" key="4">
    <source>
        <dbReference type="Proteomes" id="UP001527099"/>
    </source>
</evidence>